<dbReference type="GO" id="GO:0006261">
    <property type="term" value="P:DNA-templated DNA replication"/>
    <property type="evidence" value="ECO:0007669"/>
    <property type="project" value="InterPro"/>
</dbReference>
<accession>A0AA89B6A1</accession>
<dbReference type="CDD" id="cd06139">
    <property type="entry name" value="DNA_polA_I_Ecoli_like_exo"/>
    <property type="match status" value="1"/>
</dbReference>
<evidence type="ECO:0000313" key="4">
    <source>
        <dbReference type="Proteomes" id="UP001188597"/>
    </source>
</evidence>
<dbReference type="Gene3D" id="3.30.420.10">
    <property type="entry name" value="Ribonuclease H-like superfamily/Ribonuclease H"/>
    <property type="match status" value="1"/>
</dbReference>
<sequence length="1079" mass="120521">SAFQTKLIKTASSSCNKLVGKAAAGAMAMGFPSHSTTTTLKRHSCPPVFWFSHSCPRHFTSGASSVKALSRQSKGNPWLFDGGRRGTRRDWHEEKNKLRTKTEASSITKCMTTDFRIADQLELDPLQESIMYGNSKNIGTEGALYNSFGEEETDINQTNLITSVLQCQSSCQEQTFENGTFQRTRKADVPANGVSLSRVCTEDRKEIKAVREISGDTSVTNNDACETYIVPIGDGEFQGVGQKTHLRKRLIGIYEKVLVVDNISLAKDVVRLLTYRYRHLIYACDTEAYYSDYGMFNTRLQILFTMNIMGLTYAVSLNYQVAKIDVKQETPVNHGEIICFSIYAGTEADFGNGKSCVWVDVLDGGGSSLLAVFAPFFEDPTIKKVWHNYSFDNHVIENYGLKLSGFHADTMHMARLWDSSRRTQGGYSLEALTGDPRVMTHTKLAPDEELIGKVSMKTTFGKKKMKKDGSEGKMITIPPVEELQQVDRKPWIGYSALDSISTLKLYESLKGKLSCMEWILDGVKKGSMYDFYEKYWCPFGELLVKMETEGMLVDRSYLAEIEKVAQVEQQIAADRFRNWASEYCPDAKYMNVGSDAQLRQLFFGGATNRKNPDDSLSMEREFKIPNIDKVVEEGKKVPTKFRTITLHCIADDMQIELYTATGWPSVSGDALKALSGKVSAKYDFTDEESELQLDENVQNMPEIENDQHLKAKQVAVNEGLDLSAYGTAYAAFGKGSKGIQACHAIAALCEVCSIDSLISNFILPLQGSHISGKNGRIHCSLNINTETGRLSARRPNLQNQPALEKDRYKIRQAFIAAPGNSLIVADYGQLELRILAHLANCESMLDAFKAGGDFHSRTAMNMYPYIREAVEQKHVLLEWDPQPGEEKPPVPLLKDAFGSERRKAKMLNFSIAYGKTAVGLARDWKVSVKEARETVDRWYSERTEVLNWQEARKAEARTKGRVHTLLGRARVFPSVKHATSFQKGHIERAAINTPVQGSAADVAMCAMLEISKNYRLKELGWRLLLQVHDEVILEGPTESAEVAKAIVVDCMSKPFDGKNTLGVDLSVDAKCAQSWYAAK</sequence>
<dbReference type="Pfam" id="PF00476">
    <property type="entry name" value="DNA_pol_A"/>
    <property type="match status" value="2"/>
</dbReference>
<keyword evidence="4" id="KW-1185">Reference proteome</keyword>
<dbReference type="InterPro" id="IPR001098">
    <property type="entry name" value="DNA-dir_DNA_pol_A_palm_dom"/>
</dbReference>
<evidence type="ECO:0000259" key="2">
    <source>
        <dbReference type="SMART" id="SM00482"/>
    </source>
</evidence>
<dbReference type="InterPro" id="IPR036397">
    <property type="entry name" value="RNaseH_sf"/>
</dbReference>
<feature type="non-terminal residue" evidence="3">
    <location>
        <position position="1"/>
    </location>
</feature>
<protein>
    <recommendedName>
        <fullName evidence="2">DNA-directed DNA polymerase family A palm domain-containing protein</fullName>
    </recommendedName>
</protein>
<dbReference type="InterPro" id="IPR012337">
    <property type="entry name" value="RNaseH-like_sf"/>
</dbReference>
<dbReference type="Gene3D" id="1.10.150.20">
    <property type="entry name" value="5' to 3' exonuclease, C-terminal subdomain"/>
    <property type="match status" value="1"/>
</dbReference>
<dbReference type="GO" id="GO:0003887">
    <property type="term" value="F:DNA-directed DNA polymerase activity"/>
    <property type="evidence" value="ECO:0007669"/>
    <property type="project" value="InterPro"/>
</dbReference>
<proteinExistence type="predicted"/>
<dbReference type="Proteomes" id="UP001188597">
    <property type="component" value="Unassembled WGS sequence"/>
</dbReference>
<gene>
    <name evidence="3" type="ORF">RJ639_039425</name>
</gene>
<dbReference type="PANTHER" id="PTHR10133:SF27">
    <property type="entry name" value="DNA POLYMERASE NU"/>
    <property type="match status" value="1"/>
</dbReference>
<dbReference type="CDD" id="cd08640">
    <property type="entry name" value="DNA_pol_A_plastid_like"/>
    <property type="match status" value="1"/>
</dbReference>
<organism evidence="3 4">
    <name type="scientific">Escallonia herrerae</name>
    <dbReference type="NCBI Taxonomy" id="1293975"/>
    <lineage>
        <taxon>Eukaryota</taxon>
        <taxon>Viridiplantae</taxon>
        <taxon>Streptophyta</taxon>
        <taxon>Embryophyta</taxon>
        <taxon>Tracheophyta</taxon>
        <taxon>Spermatophyta</taxon>
        <taxon>Magnoliopsida</taxon>
        <taxon>eudicotyledons</taxon>
        <taxon>Gunneridae</taxon>
        <taxon>Pentapetalae</taxon>
        <taxon>asterids</taxon>
        <taxon>campanulids</taxon>
        <taxon>Escalloniales</taxon>
        <taxon>Escalloniaceae</taxon>
        <taxon>Escallonia</taxon>
    </lineage>
</organism>
<dbReference type="GO" id="GO:0006302">
    <property type="term" value="P:double-strand break repair"/>
    <property type="evidence" value="ECO:0007669"/>
    <property type="project" value="TreeGrafter"/>
</dbReference>
<dbReference type="Gene3D" id="3.30.70.370">
    <property type="match status" value="1"/>
</dbReference>
<dbReference type="PANTHER" id="PTHR10133">
    <property type="entry name" value="DNA POLYMERASE I"/>
    <property type="match status" value="1"/>
</dbReference>
<dbReference type="GO" id="GO:0008408">
    <property type="term" value="F:3'-5' exonuclease activity"/>
    <property type="evidence" value="ECO:0007669"/>
    <property type="project" value="InterPro"/>
</dbReference>
<dbReference type="AlphaFoldDB" id="A0AA89B6A1"/>
<feature type="domain" description="DNA-directed DNA polymerase family A palm" evidence="2">
    <location>
        <begin position="809"/>
        <end position="1039"/>
    </location>
</feature>
<dbReference type="EMBL" id="JAVXUP010000435">
    <property type="protein sequence ID" value="KAK3027958.1"/>
    <property type="molecule type" value="Genomic_DNA"/>
</dbReference>
<dbReference type="PRINTS" id="PR00868">
    <property type="entry name" value="DNAPOLI"/>
</dbReference>
<reference evidence="3" key="1">
    <citation type="submission" date="2022-12" db="EMBL/GenBank/DDBJ databases">
        <title>Draft genome assemblies for two species of Escallonia (Escalloniales).</title>
        <authorList>
            <person name="Chanderbali A."/>
            <person name="Dervinis C."/>
            <person name="Anghel I."/>
            <person name="Soltis D."/>
            <person name="Soltis P."/>
            <person name="Zapata F."/>
        </authorList>
    </citation>
    <scope>NUCLEOTIDE SEQUENCE</scope>
    <source>
        <strain evidence="3">UCBG64.0493</strain>
        <tissue evidence="3">Leaf</tissue>
    </source>
</reference>
<dbReference type="SMART" id="SM00482">
    <property type="entry name" value="POLAc"/>
    <property type="match status" value="1"/>
</dbReference>
<keyword evidence="1" id="KW-0235">DNA replication</keyword>
<name>A0AA89B6A1_9ASTE</name>
<dbReference type="InterPro" id="IPR002298">
    <property type="entry name" value="DNA_polymerase_A"/>
</dbReference>
<dbReference type="InterPro" id="IPR002562">
    <property type="entry name" value="3'-5'_exonuclease_dom"/>
</dbReference>
<evidence type="ECO:0000313" key="3">
    <source>
        <dbReference type="EMBL" id="KAK3027958.1"/>
    </source>
</evidence>
<evidence type="ECO:0000256" key="1">
    <source>
        <dbReference type="ARBA" id="ARBA00022705"/>
    </source>
</evidence>
<dbReference type="FunFam" id="1.10.150.20:FF:000034">
    <property type="entry name" value="DNA polymerase I"/>
    <property type="match status" value="1"/>
</dbReference>
<dbReference type="SUPFAM" id="SSF53098">
    <property type="entry name" value="Ribonuclease H-like"/>
    <property type="match status" value="1"/>
</dbReference>
<dbReference type="InterPro" id="IPR043502">
    <property type="entry name" value="DNA/RNA_pol_sf"/>
</dbReference>
<comment type="caution">
    <text evidence="3">The sequence shown here is derived from an EMBL/GenBank/DDBJ whole genome shotgun (WGS) entry which is preliminary data.</text>
</comment>
<dbReference type="Pfam" id="PF01612">
    <property type="entry name" value="DNA_pol_A_exo1"/>
    <property type="match status" value="1"/>
</dbReference>
<dbReference type="SUPFAM" id="SSF56672">
    <property type="entry name" value="DNA/RNA polymerases"/>
    <property type="match status" value="1"/>
</dbReference>
<dbReference type="GO" id="GO:0003677">
    <property type="term" value="F:DNA binding"/>
    <property type="evidence" value="ECO:0007669"/>
    <property type="project" value="InterPro"/>
</dbReference>